<dbReference type="InterPro" id="IPR011029">
    <property type="entry name" value="DEATH-like_dom_sf"/>
</dbReference>
<organism evidence="3 4">
    <name type="scientific">Mytilus galloprovincialis</name>
    <name type="common">Mediterranean mussel</name>
    <dbReference type="NCBI Taxonomy" id="29158"/>
    <lineage>
        <taxon>Eukaryota</taxon>
        <taxon>Metazoa</taxon>
        <taxon>Spiralia</taxon>
        <taxon>Lophotrochozoa</taxon>
        <taxon>Mollusca</taxon>
        <taxon>Bivalvia</taxon>
        <taxon>Autobranchia</taxon>
        <taxon>Pteriomorphia</taxon>
        <taxon>Mytilida</taxon>
        <taxon>Mytiloidea</taxon>
        <taxon>Mytilidae</taxon>
        <taxon>Mytilinae</taxon>
        <taxon>Mytilus</taxon>
    </lineage>
</organism>
<dbReference type="Gene3D" id="1.10.533.10">
    <property type="entry name" value="Death Domain, Fas"/>
    <property type="match status" value="1"/>
</dbReference>
<accession>A0A8B6FGH7</accession>
<dbReference type="GO" id="GO:0007165">
    <property type="term" value="P:signal transduction"/>
    <property type="evidence" value="ECO:0007669"/>
    <property type="project" value="InterPro"/>
</dbReference>
<evidence type="ECO:0000313" key="4">
    <source>
        <dbReference type="Proteomes" id="UP000596742"/>
    </source>
</evidence>
<dbReference type="CDD" id="cd01670">
    <property type="entry name" value="Death"/>
    <property type="match status" value="1"/>
</dbReference>
<protein>
    <recommendedName>
        <fullName evidence="2">Death domain-containing protein</fullName>
    </recommendedName>
</protein>
<proteinExistence type="predicted"/>
<evidence type="ECO:0000256" key="1">
    <source>
        <dbReference type="SAM" id="MobiDB-lite"/>
    </source>
</evidence>
<gene>
    <name evidence="3" type="ORF">MGAL_10B057369</name>
</gene>
<comment type="caution">
    <text evidence="3">The sequence shown here is derived from an EMBL/GenBank/DDBJ whole genome shotgun (WGS) entry which is preliminary data.</text>
</comment>
<name>A0A8B6FGH7_MYTGA</name>
<keyword evidence="4" id="KW-1185">Reference proteome</keyword>
<dbReference type="OrthoDB" id="6085938at2759"/>
<reference evidence="3" key="1">
    <citation type="submission" date="2018-11" db="EMBL/GenBank/DDBJ databases">
        <authorList>
            <person name="Alioto T."/>
            <person name="Alioto T."/>
        </authorList>
    </citation>
    <scope>NUCLEOTIDE SEQUENCE</scope>
</reference>
<evidence type="ECO:0000313" key="3">
    <source>
        <dbReference type="EMBL" id="VDI49805.1"/>
    </source>
</evidence>
<dbReference type="Proteomes" id="UP000596742">
    <property type="component" value="Unassembled WGS sequence"/>
</dbReference>
<dbReference type="Pfam" id="PF00531">
    <property type="entry name" value="Death"/>
    <property type="match status" value="1"/>
</dbReference>
<dbReference type="InterPro" id="IPR000488">
    <property type="entry name" value="Death_dom"/>
</dbReference>
<evidence type="ECO:0000259" key="2">
    <source>
        <dbReference type="PROSITE" id="PS50017"/>
    </source>
</evidence>
<dbReference type="PROSITE" id="PS50017">
    <property type="entry name" value="DEATH_DOMAIN"/>
    <property type="match status" value="1"/>
</dbReference>
<feature type="domain" description="Death" evidence="2">
    <location>
        <begin position="408"/>
        <end position="466"/>
    </location>
</feature>
<dbReference type="SUPFAM" id="SSF47986">
    <property type="entry name" value="DEATH domain"/>
    <property type="match status" value="1"/>
</dbReference>
<dbReference type="EMBL" id="UYJE01006873">
    <property type="protein sequence ID" value="VDI49805.1"/>
    <property type="molecule type" value="Genomic_DNA"/>
</dbReference>
<feature type="compositionally biased region" description="Basic and acidic residues" evidence="1">
    <location>
        <begin position="60"/>
        <end position="99"/>
    </location>
</feature>
<feature type="region of interest" description="Disordered" evidence="1">
    <location>
        <begin position="57"/>
        <end position="99"/>
    </location>
</feature>
<sequence>MQRLAKQNQELMEFIAETEDLVLKIESDAELTFSDISGVKGHLSEWCDGLETLKEKKKRIKEEKENEEREKRKQEDAERRRKEKEEKEAAEKKRKLEEEKKRRNWKNWPPFIYQNNIQNNFKQQLCCVLFIMPNGIQMNDIVCQGSDEGNDLARCLQSNDEKIISSIITITPRDDKEIKFQMPIRVYVPIVSHDKTLVPVLKYNIKGKKWRTGQRLPEVPLDNAYGISFVGVEIPLKQLKQLQCVKIISTVIKTKSRSKRQLLPVTKQRKQPLEENVTNFPYTLGVPVKALAKFIAYQLTYPNSNSTKWVALGKNLTNGNAQLYHQILENVEEQRDHAEQRERCELYILYWSNHHAQDVTDKIAKIIAAHRHPQFEAEAQQFIKPFTPGRGILSNDNLEKMAYVLAKDWEVFAKKLGFSSDEINKIKSNQPGEVRRTLRVLDLWRLSDGAIQKGTDLVKSLHQAARAAQCGAKLLSMISADL</sequence>
<dbReference type="AlphaFoldDB" id="A0A8B6FGH7"/>